<dbReference type="SMART" id="SM00382">
    <property type="entry name" value="AAA"/>
    <property type="match status" value="1"/>
</dbReference>
<dbReference type="GO" id="GO:0005524">
    <property type="term" value="F:ATP binding"/>
    <property type="evidence" value="ECO:0007669"/>
    <property type="project" value="UniProtKB-KW"/>
</dbReference>
<dbReference type="InterPro" id="IPR014001">
    <property type="entry name" value="Helicase_ATP-bd"/>
</dbReference>
<dbReference type="EMBL" id="PQCO01000144">
    <property type="protein sequence ID" value="PUE03929.1"/>
    <property type="molecule type" value="Genomic_DNA"/>
</dbReference>
<dbReference type="GO" id="GO:0003724">
    <property type="term" value="F:RNA helicase activity"/>
    <property type="evidence" value="ECO:0007669"/>
    <property type="project" value="InterPro"/>
</dbReference>
<dbReference type="NCBIfam" id="NF008348">
    <property type="entry name" value="PRK11131.1"/>
    <property type="match status" value="1"/>
</dbReference>
<keyword evidence="3 7" id="KW-0347">Helicase</keyword>
<protein>
    <submittedName>
        <fullName evidence="7">ATP-dependent RNA helicase HrpA</fullName>
    </submittedName>
</protein>
<dbReference type="Proteomes" id="UP000250928">
    <property type="component" value="Unassembled WGS sequence"/>
</dbReference>
<dbReference type="PANTHER" id="PTHR18934:SF99">
    <property type="entry name" value="ATP-DEPENDENT RNA HELICASE DHX37-RELATED"/>
    <property type="match status" value="1"/>
</dbReference>
<accession>A0A6N4DZG0</accession>
<keyword evidence="4" id="KW-0067">ATP-binding</keyword>
<dbReference type="Pfam" id="PF21010">
    <property type="entry name" value="HA2_C"/>
    <property type="match status" value="1"/>
</dbReference>
<dbReference type="CDD" id="cd18791">
    <property type="entry name" value="SF2_C_RHA"/>
    <property type="match status" value="1"/>
</dbReference>
<dbReference type="SMART" id="SM00487">
    <property type="entry name" value="DEXDc"/>
    <property type="match status" value="1"/>
</dbReference>
<evidence type="ECO:0000256" key="1">
    <source>
        <dbReference type="ARBA" id="ARBA00022741"/>
    </source>
</evidence>
<organism evidence="7 8">
    <name type="scientific">Candidatus Sedimenticola endophacoides</name>
    <dbReference type="NCBI Taxonomy" id="2548426"/>
    <lineage>
        <taxon>Bacteria</taxon>
        <taxon>Pseudomonadati</taxon>
        <taxon>Pseudomonadota</taxon>
        <taxon>Gammaproteobacteria</taxon>
        <taxon>Chromatiales</taxon>
        <taxon>Sedimenticolaceae</taxon>
        <taxon>Sedimenticola</taxon>
    </lineage>
</organism>
<dbReference type="InterPro" id="IPR003593">
    <property type="entry name" value="AAA+_ATPase"/>
</dbReference>
<keyword evidence="1" id="KW-0547">Nucleotide-binding</keyword>
<dbReference type="SMART" id="SM00847">
    <property type="entry name" value="HA2"/>
    <property type="match status" value="1"/>
</dbReference>
<feature type="domain" description="Helicase ATP-binding" evidence="5">
    <location>
        <begin position="83"/>
        <end position="246"/>
    </location>
</feature>
<feature type="domain" description="Helicase C-terminal" evidence="6">
    <location>
        <begin position="270"/>
        <end position="441"/>
    </location>
</feature>
<dbReference type="Pfam" id="PF00270">
    <property type="entry name" value="DEAD"/>
    <property type="match status" value="1"/>
</dbReference>
<evidence type="ECO:0000259" key="6">
    <source>
        <dbReference type="PROSITE" id="PS51194"/>
    </source>
</evidence>
<evidence type="ECO:0000256" key="3">
    <source>
        <dbReference type="ARBA" id="ARBA00022806"/>
    </source>
</evidence>
<dbReference type="InterPro" id="IPR010222">
    <property type="entry name" value="RNA_helicase_HrpA"/>
</dbReference>
<evidence type="ECO:0000259" key="5">
    <source>
        <dbReference type="PROSITE" id="PS51192"/>
    </source>
</evidence>
<dbReference type="Gene3D" id="1.20.120.1080">
    <property type="match status" value="1"/>
</dbReference>
<comment type="caution">
    <text evidence="7">The sequence shown here is derived from an EMBL/GenBank/DDBJ whole genome shotgun (WGS) entry which is preliminary data.</text>
</comment>
<dbReference type="Pfam" id="PF07717">
    <property type="entry name" value="OB_NTP_bind"/>
    <property type="match status" value="1"/>
</dbReference>
<sequence>MNRPALPTPQDIERCMLRDRHGLRRRLAELKRRRPGGGAGQGLERLCQQIDRSSSLARLRADTLPEPSFPQELPISERWEEIAARIRDHQVVVLCGETGSGKSTQLPKICLALGRGVYGRIGHTQPRRIAARSLASRISQELEREPGTAVGYKVRFHDHVRPETHIKLLTDGMLLAEVQQDRFLNEYDTLIIDEAHERSLNIDFLLGYLHDLLPRRPDLKVIITSATIDPERFSRHFGDAPVINVSGRTYPVEVRYREPEDEGGGERGDGVRQALVDAVDELSREDRGDILVFLSGEREIRETAEILRKHRLPVTEILPLYARLGPGEQAKIFRTGGARRIILATNVAETSLTVPGIRHVIDAGFARISRYSARSKVQRLPVERISQASANQRTGRCGRVAEGICIRLYSEADFEARPEYTEPEIQRTNLASVILQMKILGFGEIEQFPFIDPPDQRLIRDGYRVLEEIGAVDRGRRVSRVGRQLARLPVDPRIGRMLLSAAHGGCLDEVLVIAAALSVQDPRERPMEKQQVADEAHRPFIDEASDFLGYLKLWRHLEAQRHHLTRRKFQRHCQAGFLSWSRVQEWRDIHHQLRGTLHEMGYRENQEPATYEVIHMALLSGLLSHIGLKGGGKGHEYLGARNSRFMIFPGSGQFSQGPKWVMAAELVETSRLYARTVARIQPEWVESVAGHLLKHSYSEPHWEKKRGQVAAFDRITLYGLPLVPRRKVNYGSINPVEARELFIRFALVGGDFHTRAPFWRHNRELIAALESLEHKARRRDLLVDEQALYDYYDQRIPQGIYSTPQFEKWLRETSREAPKLLHMREEDLLARDDAEVSAARFPDNLDVDGMQLPLAYHFDPGGRADGVTLKIPQAVLNQVSEARCQWLVPGLLRERVVALLRALPKALRKSFVPIPDYAERFIRLAEPGDRPLIRVLSEHLKQQTGVHVPEDAWDESALPEHLRMRFDVLDGEGGRIASGRDLGELQRRHGSKGQATYQRLPESGLEREGLRDWSFGALPESVEMLSGGIRLRGFPALVDEGESVALRVLDSEHNARRAMRAGLRRLFMLRLAGDVRYLRKNLPGLPQMRLQYAKAAAGPRGLEQAGAPDLERELVALVMDLTFIEGLPGISDAEGFEARIGQRRGALMGVANEATALTAAVLSGYQRVRKALAAANRINWMASVTDMREQLDRLVFRGFLQHTPYAQLQRVPKYLQALERRLEKLQHAAARDQQLLREMQGLYQQWRERDQRCRESGRGDERIEELRWAFEELRISLFSQELKTAYPISLKRLQRRWKELGL</sequence>
<dbReference type="InterPro" id="IPR011709">
    <property type="entry name" value="DEAD-box_helicase_OB_fold"/>
</dbReference>
<dbReference type="Pfam" id="PF00271">
    <property type="entry name" value="Helicase_C"/>
    <property type="match status" value="1"/>
</dbReference>
<dbReference type="InterPro" id="IPR011545">
    <property type="entry name" value="DEAD/DEAH_box_helicase_dom"/>
</dbReference>
<dbReference type="FunFam" id="1.20.120.1080:FF:000005">
    <property type="entry name" value="ATP-dependent helicase HrpA"/>
    <property type="match status" value="1"/>
</dbReference>
<evidence type="ECO:0000256" key="2">
    <source>
        <dbReference type="ARBA" id="ARBA00022801"/>
    </source>
</evidence>
<dbReference type="SUPFAM" id="SSF52540">
    <property type="entry name" value="P-loop containing nucleoside triphosphate hydrolases"/>
    <property type="match status" value="1"/>
</dbReference>
<evidence type="ECO:0000256" key="4">
    <source>
        <dbReference type="ARBA" id="ARBA00022840"/>
    </source>
</evidence>
<dbReference type="NCBIfam" id="TIGR01967">
    <property type="entry name" value="DEAH_box_HrpA"/>
    <property type="match status" value="1"/>
</dbReference>
<evidence type="ECO:0000313" key="7">
    <source>
        <dbReference type="EMBL" id="PUE03929.1"/>
    </source>
</evidence>
<dbReference type="InterPro" id="IPR001650">
    <property type="entry name" value="Helicase_C-like"/>
</dbReference>
<dbReference type="PANTHER" id="PTHR18934">
    <property type="entry name" value="ATP-DEPENDENT RNA HELICASE"/>
    <property type="match status" value="1"/>
</dbReference>
<dbReference type="GO" id="GO:0003723">
    <property type="term" value="F:RNA binding"/>
    <property type="evidence" value="ECO:0007669"/>
    <property type="project" value="TreeGrafter"/>
</dbReference>
<proteinExistence type="predicted"/>
<name>A0A6N4DZG0_9GAMM</name>
<dbReference type="SMART" id="SM00490">
    <property type="entry name" value="HELICc"/>
    <property type="match status" value="1"/>
</dbReference>
<dbReference type="GO" id="GO:0016787">
    <property type="term" value="F:hydrolase activity"/>
    <property type="evidence" value="ECO:0007669"/>
    <property type="project" value="UniProtKB-KW"/>
</dbReference>
<dbReference type="PROSITE" id="PS51192">
    <property type="entry name" value="HELICASE_ATP_BIND_1"/>
    <property type="match status" value="1"/>
</dbReference>
<evidence type="ECO:0000313" key="8">
    <source>
        <dbReference type="Proteomes" id="UP000250928"/>
    </source>
</evidence>
<dbReference type="Gene3D" id="3.40.50.300">
    <property type="entry name" value="P-loop containing nucleotide triphosphate hydrolases"/>
    <property type="match status" value="2"/>
</dbReference>
<gene>
    <name evidence="7" type="primary">hrpA</name>
    <name evidence="7" type="ORF">C3L24_03990</name>
</gene>
<dbReference type="Pfam" id="PF11898">
    <property type="entry name" value="DUF3418"/>
    <property type="match status" value="1"/>
</dbReference>
<keyword evidence="2" id="KW-0378">Hydrolase</keyword>
<dbReference type="PROSITE" id="PS51194">
    <property type="entry name" value="HELICASE_CTER"/>
    <property type="match status" value="1"/>
</dbReference>
<reference evidence="7 8" key="1">
    <citation type="submission" date="2018-01" db="EMBL/GenBank/DDBJ databases">
        <title>Novel co-symbiosis in the lucinid bivalve Phacoides pectinatus.</title>
        <authorList>
            <person name="Lim S.J."/>
            <person name="Davis B.G."/>
            <person name="Gill D.E."/>
            <person name="Engel A.S."/>
            <person name="Anderson L.C."/>
            <person name="Campbell B.J."/>
        </authorList>
    </citation>
    <scope>NUCLEOTIDE SEQUENCE [LARGE SCALE GENOMIC DNA]</scope>
    <source>
        <strain evidence="7">N3_P5</strain>
    </source>
</reference>
<dbReference type="InterPro" id="IPR007502">
    <property type="entry name" value="Helicase-assoc_dom"/>
</dbReference>
<dbReference type="InterPro" id="IPR024590">
    <property type="entry name" value="HrpA_C"/>
</dbReference>
<dbReference type="InterPro" id="IPR027417">
    <property type="entry name" value="P-loop_NTPase"/>
</dbReference>